<evidence type="ECO:0000313" key="3">
    <source>
        <dbReference type="WBParaSite" id="Hba_15334"/>
    </source>
</evidence>
<organism evidence="2 3">
    <name type="scientific">Heterorhabditis bacteriophora</name>
    <name type="common">Entomopathogenic nematode worm</name>
    <dbReference type="NCBI Taxonomy" id="37862"/>
    <lineage>
        <taxon>Eukaryota</taxon>
        <taxon>Metazoa</taxon>
        <taxon>Ecdysozoa</taxon>
        <taxon>Nematoda</taxon>
        <taxon>Chromadorea</taxon>
        <taxon>Rhabditida</taxon>
        <taxon>Rhabditina</taxon>
        <taxon>Rhabditomorpha</taxon>
        <taxon>Strongyloidea</taxon>
        <taxon>Heterorhabditidae</taxon>
        <taxon>Heterorhabditis</taxon>
    </lineage>
</organism>
<dbReference type="Proteomes" id="UP000095283">
    <property type="component" value="Unplaced"/>
</dbReference>
<dbReference type="WBParaSite" id="Hba_15334">
    <property type="protein sequence ID" value="Hba_15334"/>
    <property type="gene ID" value="Hba_15334"/>
</dbReference>
<evidence type="ECO:0000256" key="1">
    <source>
        <dbReference type="SAM" id="MobiDB-lite"/>
    </source>
</evidence>
<dbReference type="AlphaFoldDB" id="A0A1I7XCB6"/>
<name>A0A1I7XCB6_HETBA</name>
<feature type="region of interest" description="Disordered" evidence="1">
    <location>
        <begin position="154"/>
        <end position="182"/>
    </location>
</feature>
<keyword evidence="2" id="KW-1185">Reference proteome</keyword>
<evidence type="ECO:0000313" key="2">
    <source>
        <dbReference type="Proteomes" id="UP000095283"/>
    </source>
</evidence>
<protein>
    <submittedName>
        <fullName evidence="3">Collagen alpha-1(I) chain-like</fullName>
    </submittedName>
</protein>
<sequence length="182" mass="19333">MSDKQSLIDMEKEALGLRRISDGIRSYNYTKDNSFSCDRMLVVPSAPQDEFVGSYHTDVSGDIAYWVHPYGTVSLLWNTDSLSTCPRTLSCLEDAVFCDHTQYSYLAGAPGAPGFPGCPSFPPGPGGPGGPCWPGCPGCPGCPSDPGFPFGPFGPGPMGIKKGEAADSQGHSTSARRTRFDL</sequence>
<accession>A0A1I7XCB6</accession>
<reference evidence="3" key="1">
    <citation type="submission" date="2016-11" db="UniProtKB">
        <authorList>
            <consortium name="WormBaseParasite"/>
        </authorList>
    </citation>
    <scope>IDENTIFICATION</scope>
</reference>
<proteinExistence type="predicted"/>